<feature type="transmembrane region" description="Helical" evidence="1">
    <location>
        <begin position="116"/>
        <end position="138"/>
    </location>
</feature>
<keyword evidence="1" id="KW-0812">Transmembrane</keyword>
<keyword evidence="1" id="KW-0472">Membrane</keyword>
<organism evidence="2">
    <name type="scientific">hydrothermal vent metagenome</name>
    <dbReference type="NCBI Taxonomy" id="652676"/>
    <lineage>
        <taxon>unclassified sequences</taxon>
        <taxon>metagenomes</taxon>
        <taxon>ecological metagenomes</taxon>
    </lineage>
</organism>
<sequence length="308" mass="36916">MNKVFEKKIWWVLLPIIVLLVILFSIEQSRTFLIALLLRMLFFAKKHIIMILSTFFLVKGKFIFTLFLKKMTFIGATGLSKRYLIEKVISKNLKIHFFDPISDDIKRLVAYIKKNFATFPLAKQLITGITFLGSLGFIGKLMGGMLVMKVFIARFWSLLLAIFLKVTTGVVYFFTDFLWGSWIAPLVEVLLFSWILEWMENIPFLKKYLVKIYAFFMDLFIWIEVYLEKVFHLPVRRFFKYLVRRIKKSIYTFIGYERVSAWKRLQEVRELVPNYHIKLLKKRKVVLEKKKRTYISVRERLQLKRRKS</sequence>
<feature type="transmembrane region" description="Helical" evidence="1">
    <location>
        <begin position="171"/>
        <end position="196"/>
    </location>
</feature>
<feature type="transmembrane region" description="Helical" evidence="1">
    <location>
        <begin position="32"/>
        <end position="58"/>
    </location>
</feature>
<name>A0A1W1BDJ1_9ZZZZ</name>
<evidence type="ECO:0000256" key="1">
    <source>
        <dbReference type="SAM" id="Phobius"/>
    </source>
</evidence>
<proteinExistence type="predicted"/>
<reference evidence="2" key="1">
    <citation type="submission" date="2016-10" db="EMBL/GenBank/DDBJ databases">
        <authorList>
            <person name="de Groot N.N."/>
        </authorList>
    </citation>
    <scope>NUCLEOTIDE SEQUENCE</scope>
</reference>
<feature type="transmembrane region" description="Helical" evidence="1">
    <location>
        <begin position="144"/>
        <end position="164"/>
    </location>
</feature>
<feature type="transmembrane region" description="Helical" evidence="1">
    <location>
        <begin position="208"/>
        <end position="227"/>
    </location>
</feature>
<gene>
    <name evidence="2" type="ORF">MNB_SV-8-770</name>
</gene>
<protein>
    <submittedName>
        <fullName evidence="2">Uncharacterized protein</fullName>
    </submittedName>
</protein>
<keyword evidence="1" id="KW-1133">Transmembrane helix</keyword>
<dbReference type="AlphaFoldDB" id="A0A1W1BDJ1"/>
<dbReference type="EMBL" id="FPHD01000015">
    <property type="protein sequence ID" value="SFV51660.1"/>
    <property type="molecule type" value="Genomic_DNA"/>
</dbReference>
<evidence type="ECO:0000313" key="2">
    <source>
        <dbReference type="EMBL" id="SFV51660.1"/>
    </source>
</evidence>
<accession>A0A1W1BDJ1</accession>
<feature type="transmembrane region" description="Helical" evidence="1">
    <location>
        <begin position="9"/>
        <end position="26"/>
    </location>
</feature>